<evidence type="ECO:0000313" key="2">
    <source>
        <dbReference type="EMBL" id="MBC8598777.1"/>
    </source>
</evidence>
<evidence type="ECO:0008006" key="4">
    <source>
        <dbReference type="Google" id="ProtNLM"/>
    </source>
</evidence>
<keyword evidence="3" id="KW-1185">Reference proteome</keyword>
<sequence>MIRLLSASLYRLKKSAAFWSCLIGMLVIASVFMVMQATSMEYTVPLSRVIFLPLSFYGVAAAAMVSVFTGRDFADGFIRNKLIFSKSRSQVVLSQIVTSCIACGLVYSVTVLYTFGTARFFFENNVEPDLFAGYFALGLSMSAAIACLFCVITLLCGDQTRAVVWCMGISFGMLFLSLHTNQILVQTRYKNGALNPHYVEGAKRVLYGILHDLNPCGQAAQLSCWAVLEPIRAVLCNGLWILGTAAAGIVLFQRKDIK</sequence>
<name>A0ABR7NRN3_9FIRM</name>
<evidence type="ECO:0000313" key="3">
    <source>
        <dbReference type="Proteomes" id="UP000647491"/>
    </source>
</evidence>
<dbReference type="Proteomes" id="UP000647491">
    <property type="component" value="Unassembled WGS sequence"/>
</dbReference>
<reference evidence="2 3" key="1">
    <citation type="submission" date="2020-08" db="EMBL/GenBank/DDBJ databases">
        <title>Genome public.</title>
        <authorList>
            <person name="Liu C."/>
            <person name="Sun Q."/>
        </authorList>
    </citation>
    <scope>NUCLEOTIDE SEQUENCE [LARGE SCALE GENOMIC DNA]</scope>
    <source>
        <strain evidence="2 3">BX10</strain>
    </source>
</reference>
<gene>
    <name evidence="2" type="ORF">H8708_05945</name>
</gene>
<accession>A0ABR7NRN3</accession>
<evidence type="ECO:0000256" key="1">
    <source>
        <dbReference type="SAM" id="Phobius"/>
    </source>
</evidence>
<protein>
    <recommendedName>
        <fullName evidence="4">ABC transporter permease</fullName>
    </recommendedName>
</protein>
<feature type="transmembrane region" description="Helical" evidence="1">
    <location>
        <begin position="16"/>
        <end position="37"/>
    </location>
</feature>
<feature type="transmembrane region" description="Helical" evidence="1">
    <location>
        <begin position="49"/>
        <end position="70"/>
    </location>
</feature>
<dbReference type="RefSeq" id="WP_262427272.1">
    <property type="nucleotide sequence ID" value="NZ_JACRTJ010000013.1"/>
</dbReference>
<comment type="caution">
    <text evidence="2">The sequence shown here is derived from an EMBL/GenBank/DDBJ whole genome shotgun (WGS) entry which is preliminary data.</text>
</comment>
<dbReference type="EMBL" id="JACRTJ010000013">
    <property type="protein sequence ID" value="MBC8598777.1"/>
    <property type="molecule type" value="Genomic_DNA"/>
</dbReference>
<keyword evidence="1" id="KW-1133">Transmembrane helix</keyword>
<proteinExistence type="predicted"/>
<organism evidence="2 3">
    <name type="scientific">Enterocloster hominis</name>
    <name type="common">ex Liu et al. 2021</name>
    <dbReference type="NCBI Taxonomy" id="2763663"/>
    <lineage>
        <taxon>Bacteria</taxon>
        <taxon>Bacillati</taxon>
        <taxon>Bacillota</taxon>
        <taxon>Clostridia</taxon>
        <taxon>Lachnospirales</taxon>
        <taxon>Lachnospiraceae</taxon>
        <taxon>Enterocloster</taxon>
    </lineage>
</organism>
<feature type="transmembrane region" description="Helical" evidence="1">
    <location>
        <begin position="162"/>
        <end position="180"/>
    </location>
</feature>
<feature type="transmembrane region" description="Helical" evidence="1">
    <location>
        <begin position="91"/>
        <end position="113"/>
    </location>
</feature>
<keyword evidence="1" id="KW-0812">Transmembrane</keyword>
<feature type="transmembrane region" description="Helical" evidence="1">
    <location>
        <begin position="133"/>
        <end position="155"/>
    </location>
</feature>
<keyword evidence="1" id="KW-0472">Membrane</keyword>
<feature type="transmembrane region" description="Helical" evidence="1">
    <location>
        <begin position="231"/>
        <end position="252"/>
    </location>
</feature>